<organism evidence="9 10">
    <name type="scientific">Aquamicrobium terrae</name>
    <dbReference type="NCBI Taxonomy" id="1324945"/>
    <lineage>
        <taxon>Bacteria</taxon>
        <taxon>Pseudomonadati</taxon>
        <taxon>Pseudomonadota</taxon>
        <taxon>Alphaproteobacteria</taxon>
        <taxon>Hyphomicrobiales</taxon>
        <taxon>Phyllobacteriaceae</taxon>
        <taxon>Aquamicrobium</taxon>
    </lineage>
</organism>
<dbReference type="RefSeq" id="WP_354194058.1">
    <property type="nucleotide sequence ID" value="NZ_JBEPML010000005.1"/>
</dbReference>
<comment type="caution">
    <text evidence="9">The sequence shown here is derived from an EMBL/GenBank/DDBJ whole genome shotgun (WGS) entry which is preliminary data.</text>
</comment>
<comment type="subcellular location">
    <subcellularLocation>
        <location evidence="1">Cell inner membrane</location>
        <topology evidence="1">Peripheral membrane protein</topology>
    </subcellularLocation>
</comment>
<name>A0ABV2MY43_9HYPH</name>
<evidence type="ECO:0000256" key="2">
    <source>
        <dbReference type="ARBA" id="ARBA00005417"/>
    </source>
</evidence>
<dbReference type="Pfam" id="PF08352">
    <property type="entry name" value="oligo_HPY"/>
    <property type="match status" value="2"/>
</dbReference>
<dbReference type="InterPro" id="IPR017871">
    <property type="entry name" value="ABC_transporter-like_CS"/>
</dbReference>
<dbReference type="PANTHER" id="PTHR43297">
    <property type="entry name" value="OLIGOPEPTIDE TRANSPORT ATP-BINDING PROTEIN APPD"/>
    <property type="match status" value="1"/>
</dbReference>
<keyword evidence="4" id="KW-1003">Cell membrane</keyword>
<dbReference type="Gene3D" id="3.40.50.300">
    <property type="entry name" value="P-loop containing nucleotide triphosphate hydrolases"/>
    <property type="match status" value="2"/>
</dbReference>
<keyword evidence="10" id="KW-1185">Reference proteome</keyword>
<dbReference type="InterPro" id="IPR027417">
    <property type="entry name" value="P-loop_NTPase"/>
</dbReference>
<evidence type="ECO:0000313" key="10">
    <source>
        <dbReference type="Proteomes" id="UP001549076"/>
    </source>
</evidence>
<feature type="domain" description="ABC transporter" evidence="8">
    <location>
        <begin position="285"/>
        <end position="523"/>
    </location>
</feature>
<evidence type="ECO:0000256" key="7">
    <source>
        <dbReference type="ARBA" id="ARBA00023136"/>
    </source>
</evidence>
<evidence type="ECO:0000256" key="4">
    <source>
        <dbReference type="ARBA" id="ARBA00022475"/>
    </source>
</evidence>
<dbReference type="SMART" id="SM00382">
    <property type="entry name" value="AAA"/>
    <property type="match status" value="2"/>
</dbReference>
<keyword evidence="7" id="KW-0472">Membrane</keyword>
<evidence type="ECO:0000256" key="5">
    <source>
        <dbReference type="ARBA" id="ARBA00022741"/>
    </source>
</evidence>
<dbReference type="InterPro" id="IPR003439">
    <property type="entry name" value="ABC_transporter-like_ATP-bd"/>
</dbReference>
<sequence>MSAPLLDIRNLFVPLPGGADRPYAVEDLSLTLAKGEILCIVGETGSGKSLTAMATMGLLPPNLPPARGQVLFEGRDLLTLPSSVRLKMAGSRLAMIFQEPIAALNPIYRVGEQVSETFRLHTDLPAAEIRKRVIDLFHEVRLPGPEEIFGAYPHQLSGGQCQRVMIASALALDPALLIADEPTTALDVTTQAQILKLMLDLREKHGTGILFITHDFGVVAEIADRVAVMRHGRLVEIGPAAQVLSNPQAEYTKKLLAAVPRLEPRRSRPGLGEAVLQATGIDKLFRTRSILGTAREVRAVDDVDLAIRRGETVGLVGESGSGKSTLAQCVIRLIEPDSGDVIISGGEFTGLKGAALRAARRRVQIVFQDPYTALDPRQAAGSAIAEGPMIHGLSRDKARERALDLLEAVGLDRSAASRFPHEFSGGQRQRICIARALAVEPELLIADESVSALDVSVQAQILDLLARMQERLKFGMLFITHDLRVASRVCDRIAVMRQGKVIEEAEPATLFAAPREPYTRALLAAVPGRDWQNAPDIPPLPAGE</sequence>
<evidence type="ECO:0000256" key="3">
    <source>
        <dbReference type="ARBA" id="ARBA00022448"/>
    </source>
</evidence>
<keyword evidence="5" id="KW-0547">Nucleotide-binding</keyword>
<dbReference type="InterPro" id="IPR013563">
    <property type="entry name" value="Oligopep_ABC_C"/>
</dbReference>
<dbReference type="EMBL" id="JBEPML010000005">
    <property type="protein sequence ID" value="MET3791733.1"/>
    <property type="molecule type" value="Genomic_DNA"/>
</dbReference>
<dbReference type="NCBIfam" id="NF007739">
    <property type="entry name" value="PRK10419.1"/>
    <property type="match status" value="2"/>
</dbReference>
<evidence type="ECO:0000259" key="8">
    <source>
        <dbReference type="PROSITE" id="PS50893"/>
    </source>
</evidence>
<accession>A0ABV2MY43</accession>
<dbReference type="CDD" id="cd03257">
    <property type="entry name" value="ABC_NikE_OppD_transporters"/>
    <property type="match status" value="2"/>
</dbReference>
<dbReference type="PANTHER" id="PTHR43297:SF2">
    <property type="entry name" value="DIPEPTIDE TRANSPORT ATP-BINDING PROTEIN DPPD"/>
    <property type="match status" value="1"/>
</dbReference>
<dbReference type="InterPro" id="IPR050388">
    <property type="entry name" value="ABC_Ni/Peptide_Import"/>
</dbReference>
<dbReference type="Proteomes" id="UP001549076">
    <property type="component" value="Unassembled WGS sequence"/>
</dbReference>
<dbReference type="Pfam" id="PF00005">
    <property type="entry name" value="ABC_tran"/>
    <property type="match status" value="2"/>
</dbReference>
<proteinExistence type="inferred from homology"/>
<dbReference type="GO" id="GO:0005524">
    <property type="term" value="F:ATP binding"/>
    <property type="evidence" value="ECO:0007669"/>
    <property type="project" value="UniProtKB-KW"/>
</dbReference>
<dbReference type="InterPro" id="IPR003593">
    <property type="entry name" value="AAA+_ATPase"/>
</dbReference>
<evidence type="ECO:0000256" key="1">
    <source>
        <dbReference type="ARBA" id="ARBA00004417"/>
    </source>
</evidence>
<comment type="similarity">
    <text evidence="2">Belongs to the ABC transporter superfamily.</text>
</comment>
<protein>
    <submittedName>
        <fullName evidence="9">Peptide/nickel transport system ATP-binding protein</fullName>
    </submittedName>
</protein>
<dbReference type="NCBIfam" id="NF008453">
    <property type="entry name" value="PRK11308.1"/>
    <property type="match status" value="2"/>
</dbReference>
<dbReference type="PROSITE" id="PS00211">
    <property type="entry name" value="ABC_TRANSPORTER_1"/>
    <property type="match status" value="2"/>
</dbReference>
<reference evidence="9 10" key="1">
    <citation type="submission" date="2024-06" db="EMBL/GenBank/DDBJ databases">
        <title>Genomic Encyclopedia of Type Strains, Phase IV (KMG-IV): sequencing the most valuable type-strain genomes for metagenomic binning, comparative biology and taxonomic classification.</title>
        <authorList>
            <person name="Goeker M."/>
        </authorList>
    </citation>
    <scope>NUCLEOTIDE SEQUENCE [LARGE SCALE GENOMIC DNA]</scope>
    <source>
        <strain evidence="9 10">DSM 27865</strain>
    </source>
</reference>
<evidence type="ECO:0000256" key="6">
    <source>
        <dbReference type="ARBA" id="ARBA00022840"/>
    </source>
</evidence>
<dbReference type="PROSITE" id="PS50893">
    <property type="entry name" value="ABC_TRANSPORTER_2"/>
    <property type="match status" value="2"/>
</dbReference>
<gene>
    <name evidence="9" type="ORF">ABID37_001941</name>
</gene>
<feature type="domain" description="ABC transporter" evidence="8">
    <location>
        <begin position="6"/>
        <end position="256"/>
    </location>
</feature>
<keyword evidence="3" id="KW-0813">Transport</keyword>
<dbReference type="SUPFAM" id="SSF52540">
    <property type="entry name" value="P-loop containing nucleoside triphosphate hydrolases"/>
    <property type="match status" value="2"/>
</dbReference>
<keyword evidence="6 9" id="KW-0067">ATP-binding</keyword>
<evidence type="ECO:0000313" key="9">
    <source>
        <dbReference type="EMBL" id="MET3791733.1"/>
    </source>
</evidence>